<evidence type="ECO:0000259" key="9">
    <source>
        <dbReference type="Pfam" id="PF24817"/>
    </source>
</evidence>
<dbReference type="AlphaFoldDB" id="A0A7S0ICC7"/>
<dbReference type="GO" id="GO:0003682">
    <property type="term" value="F:chromatin binding"/>
    <property type="evidence" value="ECO:0007669"/>
    <property type="project" value="TreeGrafter"/>
</dbReference>
<feature type="domain" description="WDHD1 first WD40" evidence="9">
    <location>
        <begin position="8"/>
        <end position="333"/>
    </location>
</feature>
<dbReference type="InterPro" id="IPR022100">
    <property type="entry name" value="WDHD1/CFT4_beta-prop_2nd"/>
</dbReference>
<dbReference type="Pfam" id="PF20946">
    <property type="entry name" value="Ctf4_C"/>
    <property type="match status" value="1"/>
</dbReference>
<evidence type="ECO:0000259" key="7">
    <source>
        <dbReference type="Pfam" id="PF12341"/>
    </source>
</evidence>
<feature type="region of interest" description="Disordered" evidence="6">
    <location>
        <begin position="369"/>
        <end position="393"/>
    </location>
</feature>
<dbReference type="InterPro" id="IPR057646">
    <property type="entry name" value="WD40_WDHD1_1st"/>
</dbReference>
<evidence type="ECO:0000313" key="10">
    <source>
        <dbReference type="EMBL" id="CAD8517490.1"/>
    </source>
</evidence>
<keyword evidence="2 5" id="KW-0853">WD repeat</keyword>
<dbReference type="SUPFAM" id="SSF50978">
    <property type="entry name" value="WD40 repeat-like"/>
    <property type="match status" value="1"/>
</dbReference>
<dbReference type="GO" id="GO:0000278">
    <property type="term" value="P:mitotic cell cycle"/>
    <property type="evidence" value="ECO:0007669"/>
    <property type="project" value="TreeGrafter"/>
</dbReference>
<dbReference type="InterPro" id="IPR019775">
    <property type="entry name" value="WD40_repeat_CS"/>
</dbReference>
<keyword evidence="3" id="KW-0677">Repeat</keyword>
<evidence type="ECO:0000256" key="4">
    <source>
        <dbReference type="ARBA" id="ARBA00023242"/>
    </source>
</evidence>
<feature type="compositionally biased region" description="Acidic residues" evidence="6">
    <location>
        <begin position="373"/>
        <end position="393"/>
    </location>
</feature>
<evidence type="ECO:0000256" key="3">
    <source>
        <dbReference type="ARBA" id="ARBA00022737"/>
    </source>
</evidence>
<dbReference type="Pfam" id="PF12341">
    <property type="entry name" value="Mcl1_mid"/>
    <property type="match status" value="1"/>
</dbReference>
<dbReference type="PANTHER" id="PTHR19932">
    <property type="entry name" value="WD REPEAT AND HMG-BOX DNA BINDING PROTEIN"/>
    <property type="match status" value="1"/>
</dbReference>
<dbReference type="SUPFAM" id="SSF50952">
    <property type="entry name" value="Soluble quinoprotein glucose dehydrogenase"/>
    <property type="match status" value="1"/>
</dbReference>
<evidence type="ECO:0000256" key="5">
    <source>
        <dbReference type="PROSITE-ProRule" id="PRU00221"/>
    </source>
</evidence>
<dbReference type="InterPro" id="IPR048591">
    <property type="entry name" value="WDHD1/CFT4_hel"/>
</dbReference>
<sequence length="959" mass="100789">MAPPEWNFGHVAGICDVSFVGSGDEALLVTCGADNAVTVRNPETLEIEESFTEEHDDAVNVLAVSPDGAKFATGSDDNSVKLFNFAGASREFESNVVRFTLPVRALAWSADGAFLAAGGEDNAVKVVKMDDKSVALDLATRSKCVKSLAFDPKGDFLSAVDDAGALTVWALKAIAAGDDDDADMSDGDDDGKKGSTEPGEIVVAATVAPMTEPDSCEVNRACWRPDGAVIAVPGREHDVTFFARGTWTELENHRLIAEDGSEGKGHGENVVLAQWSPNGKYLLTSAKDHTVCVWDVKERKVINFIKHESTVCGACWRQTGNAVALVDGDGQWTLWKNPVPPSGYTGPTTQVDAAELDFFEAEEPLAPLAGGMGDEDMDGEDNVASEDEEDMGDMDEEQYYSELERRKRMKRKLAKSAQGTAVAAAPTPQPPFQVGSVPAKTAKDDAGNDANVSTRRFLCYNMIGSVVSTGEPGGDFNSVEMAFHDTSRGGRIPTITDYHGYSVGCLGERGCALASPAKQSGGSSVLFYRPYESWTHKSDWSVTLPVGEDVVSVATGKDWVAALTSGRMLRVFSHAGAQRQMVQLDGAPVTAAGKGDSLVVARHASAPALVPDAADPKVLRVEQRIEFAEYDVANGGKVLSEGRIPLPPGATLTWLGHVEDGNGAIAFGASDGCVRVRTSEFGGSWTPVFRSQDARQQEGEHHWTVAVSVAESALYCVVGGNANGPAVHPRPVLTPLPLGMPVALPDSSSGELEDAAARAQLCVALASAAAAGDTAGFRDDVDPAGAAMDALRAAQTEADKALLRLFHAACKSERPARAADVASALNLTTSMHGALKLANAMSQNVLAERVTNLIEASMAAAAAAAEVEAARAYGGAVELDTPGQAPQQHYSQPAAYVAPSQATQPEKDSNPLGRRRSVAPATDENADAPKVSAKVKAGYEANAAPAKKGRVANPFARAR</sequence>
<feature type="domain" description="WDHD1/CFT4 helical bundle" evidence="8">
    <location>
        <begin position="751"/>
        <end position="859"/>
    </location>
</feature>
<dbReference type="GO" id="GO:0006281">
    <property type="term" value="P:DNA repair"/>
    <property type="evidence" value="ECO:0007669"/>
    <property type="project" value="TreeGrafter"/>
</dbReference>
<comment type="subcellular location">
    <subcellularLocation>
        <location evidence="1">Nucleus</location>
    </subcellularLocation>
</comment>
<feature type="repeat" description="WD" evidence="5">
    <location>
        <begin position="263"/>
        <end position="304"/>
    </location>
</feature>
<evidence type="ECO:0000256" key="1">
    <source>
        <dbReference type="ARBA" id="ARBA00004123"/>
    </source>
</evidence>
<evidence type="ECO:0008006" key="11">
    <source>
        <dbReference type="Google" id="ProtNLM"/>
    </source>
</evidence>
<feature type="region of interest" description="Disordered" evidence="6">
    <location>
        <begin position="180"/>
        <end position="199"/>
    </location>
</feature>
<feature type="compositionally biased region" description="Acidic residues" evidence="6">
    <location>
        <begin position="180"/>
        <end position="189"/>
    </location>
</feature>
<feature type="region of interest" description="Disordered" evidence="6">
    <location>
        <begin position="419"/>
        <end position="448"/>
    </location>
</feature>
<protein>
    <recommendedName>
        <fullName evidence="11">Minichromosome loss protein Mcl1 middle region domain-containing protein</fullName>
    </recommendedName>
</protein>
<dbReference type="InterPro" id="IPR015943">
    <property type="entry name" value="WD40/YVTN_repeat-like_dom_sf"/>
</dbReference>
<name>A0A7S0ICC7_MICPS</name>
<dbReference type="GO" id="GO:0006261">
    <property type="term" value="P:DNA-templated DNA replication"/>
    <property type="evidence" value="ECO:0007669"/>
    <property type="project" value="TreeGrafter"/>
</dbReference>
<dbReference type="PANTHER" id="PTHR19932:SF10">
    <property type="entry name" value="WD REPEAT AND HMG-BOX DNA-BINDING PROTEIN 1"/>
    <property type="match status" value="1"/>
</dbReference>
<dbReference type="Pfam" id="PF24817">
    <property type="entry name" value="WD40_WDHD1_1st"/>
    <property type="match status" value="1"/>
</dbReference>
<evidence type="ECO:0000256" key="2">
    <source>
        <dbReference type="ARBA" id="ARBA00022574"/>
    </source>
</evidence>
<evidence type="ECO:0000256" key="6">
    <source>
        <dbReference type="SAM" id="MobiDB-lite"/>
    </source>
</evidence>
<organism evidence="10">
    <name type="scientific">Micromonas pusilla</name>
    <name type="common">Picoplanktonic green alga</name>
    <name type="synonym">Chromulina pusilla</name>
    <dbReference type="NCBI Taxonomy" id="38833"/>
    <lineage>
        <taxon>Eukaryota</taxon>
        <taxon>Viridiplantae</taxon>
        <taxon>Chlorophyta</taxon>
        <taxon>Mamiellophyceae</taxon>
        <taxon>Mamiellales</taxon>
        <taxon>Mamiellaceae</taxon>
        <taxon>Micromonas</taxon>
    </lineage>
</organism>
<dbReference type="InterPro" id="IPR001680">
    <property type="entry name" value="WD40_rpt"/>
</dbReference>
<reference evidence="10" key="1">
    <citation type="submission" date="2021-01" db="EMBL/GenBank/DDBJ databases">
        <authorList>
            <person name="Corre E."/>
            <person name="Pelletier E."/>
            <person name="Niang G."/>
            <person name="Scheremetjew M."/>
            <person name="Finn R."/>
            <person name="Kale V."/>
            <person name="Holt S."/>
            <person name="Cochrane G."/>
            <person name="Meng A."/>
            <person name="Brown T."/>
            <person name="Cohen L."/>
        </authorList>
    </citation>
    <scope>NUCLEOTIDE SEQUENCE</scope>
    <source>
        <strain evidence="10">CCMP1723</strain>
    </source>
</reference>
<dbReference type="InterPro" id="IPR011041">
    <property type="entry name" value="Quinoprot_gluc/sorb_DH_b-prop"/>
</dbReference>
<feature type="repeat" description="WD" evidence="5">
    <location>
        <begin position="52"/>
        <end position="84"/>
    </location>
</feature>
<feature type="domain" description="WDHD1/CFT4 second beta-propeller" evidence="7">
    <location>
        <begin position="431"/>
        <end position="742"/>
    </location>
</feature>
<dbReference type="InterPro" id="IPR036322">
    <property type="entry name" value="WD40_repeat_dom_sf"/>
</dbReference>
<dbReference type="PROSITE" id="PS00678">
    <property type="entry name" value="WD_REPEATS_1"/>
    <property type="match status" value="1"/>
</dbReference>
<dbReference type="Gene3D" id="2.130.10.10">
    <property type="entry name" value="YVTN repeat-like/Quinoprotein amine dehydrogenase"/>
    <property type="match status" value="2"/>
</dbReference>
<proteinExistence type="predicted"/>
<keyword evidence="4" id="KW-0539">Nucleus</keyword>
<gene>
    <name evidence="10" type="ORF">MCOM1403_LOCUS4916</name>
</gene>
<dbReference type="EMBL" id="HBEQ01006219">
    <property type="protein sequence ID" value="CAD8517490.1"/>
    <property type="molecule type" value="Transcribed_RNA"/>
</dbReference>
<accession>A0A7S0ICC7</accession>
<dbReference type="SMART" id="SM00320">
    <property type="entry name" value="WD40"/>
    <property type="match status" value="6"/>
</dbReference>
<dbReference type="PROSITE" id="PS50294">
    <property type="entry name" value="WD_REPEATS_REGION"/>
    <property type="match status" value="2"/>
</dbReference>
<evidence type="ECO:0000259" key="8">
    <source>
        <dbReference type="Pfam" id="PF20946"/>
    </source>
</evidence>
<dbReference type="GO" id="GO:0043596">
    <property type="term" value="C:nuclear replication fork"/>
    <property type="evidence" value="ECO:0007669"/>
    <property type="project" value="TreeGrafter"/>
</dbReference>
<feature type="region of interest" description="Disordered" evidence="6">
    <location>
        <begin position="880"/>
        <end position="959"/>
    </location>
</feature>
<dbReference type="PROSITE" id="PS50082">
    <property type="entry name" value="WD_REPEATS_2"/>
    <property type="match status" value="2"/>
</dbReference>